<evidence type="ECO:0000256" key="1">
    <source>
        <dbReference type="SAM" id="MobiDB-lite"/>
    </source>
</evidence>
<reference evidence="2" key="1">
    <citation type="journal article" date="2023" name="G3 (Bethesda)">
        <title>Whole genome assembly and annotation of the endangered Caribbean coral Acropora cervicornis.</title>
        <authorList>
            <person name="Selwyn J.D."/>
            <person name="Vollmer S.V."/>
        </authorList>
    </citation>
    <scope>NUCLEOTIDE SEQUENCE</scope>
    <source>
        <strain evidence="2">K2</strain>
    </source>
</reference>
<feature type="compositionally biased region" description="Basic and acidic residues" evidence="1">
    <location>
        <begin position="76"/>
        <end position="103"/>
    </location>
</feature>
<dbReference type="AlphaFoldDB" id="A0AAD9QG50"/>
<evidence type="ECO:0000313" key="2">
    <source>
        <dbReference type="EMBL" id="KAK2560712.1"/>
    </source>
</evidence>
<organism evidence="2 3">
    <name type="scientific">Acropora cervicornis</name>
    <name type="common">Staghorn coral</name>
    <dbReference type="NCBI Taxonomy" id="6130"/>
    <lineage>
        <taxon>Eukaryota</taxon>
        <taxon>Metazoa</taxon>
        <taxon>Cnidaria</taxon>
        <taxon>Anthozoa</taxon>
        <taxon>Hexacorallia</taxon>
        <taxon>Scleractinia</taxon>
        <taxon>Astrocoeniina</taxon>
        <taxon>Acroporidae</taxon>
        <taxon>Acropora</taxon>
    </lineage>
</organism>
<keyword evidence="3" id="KW-1185">Reference proteome</keyword>
<comment type="caution">
    <text evidence="2">The sequence shown here is derived from an EMBL/GenBank/DDBJ whole genome shotgun (WGS) entry which is preliminary data.</text>
</comment>
<proteinExistence type="predicted"/>
<sequence>MAEVHENSDDEFSIGEDTIREDDRGKEAGKGNKVDGKLPHPPQEDIIYDEVDSYFQPVGTVELTKGQSQNVNGGFDQDKELSTQIESDTKTSVRKIEVSEDSKTLSSSSSDECSADAKEERKKKRLTKKKNKISDGEMPGVENELSELRNKIDSLTRENETMNERVENLSKEKDLVEQSLQDERKNVEVCTAFPLRFAVTN</sequence>
<dbReference type="Proteomes" id="UP001249851">
    <property type="component" value="Unassembled WGS sequence"/>
</dbReference>
<name>A0AAD9QG50_ACRCE</name>
<feature type="region of interest" description="Disordered" evidence="1">
    <location>
        <begin position="64"/>
        <end position="170"/>
    </location>
</feature>
<dbReference type="EMBL" id="JARQWQ010000035">
    <property type="protein sequence ID" value="KAK2560712.1"/>
    <property type="molecule type" value="Genomic_DNA"/>
</dbReference>
<protein>
    <submittedName>
        <fullName evidence="2">Uncharacterized protein</fullName>
    </submittedName>
</protein>
<feature type="compositionally biased region" description="Basic residues" evidence="1">
    <location>
        <begin position="121"/>
        <end position="131"/>
    </location>
</feature>
<feature type="compositionally biased region" description="Basic and acidic residues" evidence="1">
    <location>
        <begin position="17"/>
        <end position="38"/>
    </location>
</feature>
<feature type="region of interest" description="Disordered" evidence="1">
    <location>
        <begin position="1"/>
        <end position="45"/>
    </location>
</feature>
<accession>A0AAD9QG50</accession>
<evidence type="ECO:0000313" key="3">
    <source>
        <dbReference type="Proteomes" id="UP001249851"/>
    </source>
</evidence>
<gene>
    <name evidence="2" type="ORF">P5673_016479</name>
</gene>
<feature type="compositionally biased region" description="Basic and acidic residues" evidence="1">
    <location>
        <begin position="146"/>
        <end position="170"/>
    </location>
</feature>
<reference evidence="2" key="2">
    <citation type="journal article" date="2023" name="Science">
        <title>Genomic signatures of disease resistance in endangered staghorn corals.</title>
        <authorList>
            <person name="Vollmer S.V."/>
            <person name="Selwyn J.D."/>
            <person name="Despard B.A."/>
            <person name="Roesel C.L."/>
        </authorList>
    </citation>
    <scope>NUCLEOTIDE SEQUENCE</scope>
    <source>
        <strain evidence="2">K2</strain>
    </source>
</reference>